<keyword evidence="2" id="KW-1185">Reference proteome</keyword>
<evidence type="ECO:0000313" key="1">
    <source>
        <dbReference type="EMBL" id="SDI05706.1"/>
    </source>
</evidence>
<name>A0A1G8HGC4_9RHOB</name>
<dbReference type="STRING" id="490829.SAMN05421850_101497"/>
<evidence type="ECO:0000313" key="2">
    <source>
        <dbReference type="Proteomes" id="UP000199340"/>
    </source>
</evidence>
<sequence length="159" mass="17268">MPVRATHAAFAVTAILVAACAPMNIWYKPGATVAAAEDRLLSCRVEAAKDVPVSTQVRRTPVSIVPRRICDSSGKNCRVFYERIGGEVIVYDANDSLRDQVVARCMRQDGYTPVSLPVCSDGVRQAAPPGRTTVLPRLAENSCVIRNRDGTWQIVTPAQ</sequence>
<organism evidence="1 2">
    <name type="scientific">Lutimaribacter saemankumensis</name>
    <dbReference type="NCBI Taxonomy" id="490829"/>
    <lineage>
        <taxon>Bacteria</taxon>
        <taxon>Pseudomonadati</taxon>
        <taxon>Pseudomonadota</taxon>
        <taxon>Alphaproteobacteria</taxon>
        <taxon>Rhodobacterales</taxon>
        <taxon>Roseobacteraceae</taxon>
        <taxon>Lutimaribacter</taxon>
    </lineage>
</organism>
<proteinExistence type="predicted"/>
<accession>A0A1G8HGC4</accession>
<dbReference type="PROSITE" id="PS51257">
    <property type="entry name" value="PROKAR_LIPOPROTEIN"/>
    <property type="match status" value="1"/>
</dbReference>
<dbReference type="RefSeq" id="WP_245723258.1">
    <property type="nucleotide sequence ID" value="NZ_FNEB01000001.1"/>
</dbReference>
<dbReference type="Proteomes" id="UP000199340">
    <property type="component" value="Unassembled WGS sequence"/>
</dbReference>
<evidence type="ECO:0008006" key="3">
    <source>
        <dbReference type="Google" id="ProtNLM"/>
    </source>
</evidence>
<gene>
    <name evidence="1" type="ORF">SAMN05421850_101497</name>
</gene>
<protein>
    <recommendedName>
        <fullName evidence="3">Lipoprotein</fullName>
    </recommendedName>
</protein>
<reference evidence="1 2" key="1">
    <citation type="submission" date="2016-10" db="EMBL/GenBank/DDBJ databases">
        <authorList>
            <person name="de Groot N.N."/>
        </authorList>
    </citation>
    <scope>NUCLEOTIDE SEQUENCE [LARGE SCALE GENOMIC DNA]</scope>
    <source>
        <strain evidence="1 2">DSM 28010</strain>
    </source>
</reference>
<dbReference type="AlphaFoldDB" id="A0A1G8HGC4"/>
<dbReference type="EMBL" id="FNEB01000001">
    <property type="protein sequence ID" value="SDI05706.1"/>
    <property type="molecule type" value="Genomic_DNA"/>
</dbReference>